<dbReference type="HOGENOM" id="CLU_000625_4_6_1"/>
<dbReference type="GO" id="GO:0005576">
    <property type="term" value="C:extracellular region"/>
    <property type="evidence" value="ECO:0000318"/>
    <property type="project" value="GO_Central"/>
</dbReference>
<dbReference type="Gene3D" id="3.30.70.80">
    <property type="entry name" value="Peptidase S8 propeptide/proteinase inhibitor I9"/>
    <property type="match status" value="1"/>
</dbReference>
<feature type="domain" description="Subtilisin-like protease fibronectin type-III" evidence="14">
    <location>
        <begin position="647"/>
        <end position="751"/>
    </location>
</feature>
<reference evidence="16" key="1">
    <citation type="journal article" date="2013" name="Science">
        <title>The Amborella genome and the evolution of flowering plants.</title>
        <authorList>
            <consortium name="Amborella Genome Project"/>
        </authorList>
    </citation>
    <scope>NUCLEOTIDE SEQUENCE [LARGE SCALE GENOMIC DNA]</scope>
</reference>
<dbReference type="InterPro" id="IPR015500">
    <property type="entry name" value="Peptidase_S8_subtilisin-rel"/>
</dbReference>
<dbReference type="GO" id="GO:0004252">
    <property type="term" value="F:serine-type endopeptidase activity"/>
    <property type="evidence" value="ECO:0000318"/>
    <property type="project" value="GO_Central"/>
</dbReference>
<keyword evidence="6 10" id="KW-0378">Hydrolase</keyword>
<dbReference type="OMA" id="CQNNTTN"/>
<keyword evidence="7 10" id="KW-0720">Serine protease</keyword>
<comment type="subcellular location">
    <subcellularLocation>
        <location evidence="1">Secreted</location>
    </subcellularLocation>
</comment>
<dbReference type="Pfam" id="PF17766">
    <property type="entry name" value="fn3_6"/>
    <property type="match status" value="1"/>
</dbReference>
<dbReference type="PRINTS" id="PR00723">
    <property type="entry name" value="SUBTILISIN"/>
</dbReference>
<dbReference type="InterPro" id="IPR023828">
    <property type="entry name" value="Peptidase_S8_Ser-AS"/>
</dbReference>
<dbReference type="EMBL" id="KI393256">
    <property type="protein sequence ID" value="ERN08685.1"/>
    <property type="molecule type" value="Genomic_DNA"/>
</dbReference>
<evidence type="ECO:0000256" key="2">
    <source>
        <dbReference type="ARBA" id="ARBA00011073"/>
    </source>
</evidence>
<dbReference type="InterPro" id="IPR036852">
    <property type="entry name" value="Peptidase_S8/S53_dom_sf"/>
</dbReference>
<dbReference type="AlphaFoldDB" id="W1PNF5"/>
<dbReference type="InterPro" id="IPR037045">
    <property type="entry name" value="S8pro/Inhibitor_I9_sf"/>
</dbReference>
<feature type="domain" description="Inhibitor I9" evidence="13">
    <location>
        <begin position="32"/>
        <end position="100"/>
    </location>
</feature>
<dbReference type="GO" id="GO:0006508">
    <property type="term" value="P:proteolysis"/>
    <property type="evidence" value="ECO:0007669"/>
    <property type="project" value="UniProtKB-KW"/>
</dbReference>
<keyword evidence="3" id="KW-0964">Secreted</keyword>
<feature type="domain" description="Peptidase S8/S53" evidence="12">
    <location>
        <begin position="130"/>
        <end position="595"/>
    </location>
</feature>
<dbReference type="InterPro" id="IPR045051">
    <property type="entry name" value="SBT"/>
</dbReference>
<dbReference type="FunFam" id="3.30.70.80:FF:000003">
    <property type="entry name" value="Subtilisin-like protease SBT1.9"/>
    <property type="match status" value="1"/>
</dbReference>
<dbReference type="Pfam" id="PF05922">
    <property type="entry name" value="Inhibitor_I9"/>
    <property type="match status" value="1"/>
</dbReference>
<dbReference type="eggNOG" id="ENOG502QTDB">
    <property type="taxonomic scope" value="Eukaryota"/>
</dbReference>
<evidence type="ECO:0008006" key="17">
    <source>
        <dbReference type="Google" id="ProtNLM"/>
    </source>
</evidence>
<dbReference type="OrthoDB" id="206201at2759"/>
<dbReference type="PROSITE" id="PS51892">
    <property type="entry name" value="SUBTILASE"/>
    <property type="match status" value="1"/>
</dbReference>
<evidence type="ECO:0000259" key="13">
    <source>
        <dbReference type="Pfam" id="PF05922"/>
    </source>
</evidence>
<keyword evidence="4 10" id="KW-0645">Protease</keyword>
<dbReference type="Gene3D" id="2.60.40.2310">
    <property type="match status" value="1"/>
</dbReference>
<dbReference type="InterPro" id="IPR041469">
    <property type="entry name" value="Subtilisin-like_FN3"/>
</dbReference>
<dbReference type="FunFam" id="3.40.50.200:FF:000006">
    <property type="entry name" value="Subtilisin-like protease SBT1.5"/>
    <property type="match status" value="1"/>
</dbReference>
<dbReference type="PROSITE" id="PS00138">
    <property type="entry name" value="SUBTILASE_SER"/>
    <property type="match status" value="1"/>
</dbReference>
<evidence type="ECO:0000313" key="16">
    <source>
        <dbReference type="Proteomes" id="UP000017836"/>
    </source>
</evidence>
<name>W1PNF5_AMBTC</name>
<evidence type="ECO:0000256" key="1">
    <source>
        <dbReference type="ARBA" id="ARBA00004613"/>
    </source>
</evidence>
<feature type="signal peptide" evidence="11">
    <location>
        <begin position="1"/>
        <end position="23"/>
    </location>
</feature>
<keyword evidence="5 11" id="KW-0732">Signal</keyword>
<sequence length="755" mass="80853">MTTKTLTLTLVLFLLPILQLVSASPTSDDYGTYIIHMDLSSKPMSFSTHEQWHKSLLASVSAEAGHLYTYSHVMHGFSARLSRAQLARLEQLPGHRATRRDAYAKLFTTHTPRFLGLRKRNGIWPVASFGRDVIVGIIDTGIWPESKSFSDHGLSAVPERWKGACENGTGFTPSLCNRKLIGARSFSKGLRAAGRPISKYDYDSPRDFYGHGTHTSSTAAGSAARGVSYLGYAKGTAMGVAPAARLAMYKVLWLTDSYESAATDVLAGMDQAIADGVDVMSLSLGFDQTPYYDDVIAIGAFAAVEKGIFVACAAGNDGPSPNSTYNGAPWIMTVGAGTIDRSFAGSVTLGNGVTVEGASYSLEDASVSGAPLYYGVGNATEMACSSLDPAKVRGKVVLCYSAQPSSVSMQLSEVVRRGGKAGIFVADIADLYPEDYIIPAVLLRISDASQLMAYVNGTTNPTVLEMKLQITKINVKPAPQVADFSSRGPDPISPGVLKPDILAPGEDVLAAWRPVDSSSTGDYASTPYILASGTSMASPHAVGVAALLRAVHPDWSPAAIRSAIMTTAITVDNARGTIKDQFHGEPATPLQFGAGHINPNRAMDPGLVYDLATQDYIEFICGLGYNETEMATVIRRTVWSCLDNPPELNYPSFMTVIPINYTSFPMTKNFTRVLTNVGDGPEDYGSQVEVPKGMKIKVVPESLSFKGEGDKQTFMVSMEIDAELFSSGNVAYGFLRWVGLKKLHLVSSPIVLALQ</sequence>
<dbReference type="CDD" id="cd02120">
    <property type="entry name" value="PA_subtilisin_like"/>
    <property type="match status" value="1"/>
</dbReference>
<organism evidence="15 16">
    <name type="scientific">Amborella trichopoda</name>
    <dbReference type="NCBI Taxonomy" id="13333"/>
    <lineage>
        <taxon>Eukaryota</taxon>
        <taxon>Viridiplantae</taxon>
        <taxon>Streptophyta</taxon>
        <taxon>Embryophyta</taxon>
        <taxon>Tracheophyta</taxon>
        <taxon>Spermatophyta</taxon>
        <taxon>Magnoliopsida</taxon>
        <taxon>Amborellales</taxon>
        <taxon>Amborellaceae</taxon>
        <taxon>Amborella</taxon>
    </lineage>
</organism>
<evidence type="ECO:0000313" key="15">
    <source>
        <dbReference type="EMBL" id="ERN08685.1"/>
    </source>
</evidence>
<evidence type="ECO:0000256" key="7">
    <source>
        <dbReference type="ARBA" id="ARBA00022825"/>
    </source>
</evidence>
<dbReference type="InterPro" id="IPR000209">
    <property type="entry name" value="Peptidase_S8/S53_dom"/>
</dbReference>
<proteinExistence type="inferred from homology"/>
<comment type="similarity">
    <text evidence="2 10">Belongs to the peptidase S8 family.</text>
</comment>
<evidence type="ECO:0000256" key="5">
    <source>
        <dbReference type="ARBA" id="ARBA00022729"/>
    </source>
</evidence>
<dbReference type="CDD" id="cd04852">
    <property type="entry name" value="Peptidases_S8_3"/>
    <property type="match status" value="1"/>
</dbReference>
<evidence type="ECO:0000259" key="12">
    <source>
        <dbReference type="Pfam" id="PF00082"/>
    </source>
</evidence>
<dbReference type="InterPro" id="IPR034197">
    <property type="entry name" value="Peptidases_S8_3"/>
</dbReference>
<accession>W1PNF5</accession>
<evidence type="ECO:0000256" key="3">
    <source>
        <dbReference type="ARBA" id="ARBA00022525"/>
    </source>
</evidence>
<evidence type="ECO:0000259" key="14">
    <source>
        <dbReference type="Pfam" id="PF17766"/>
    </source>
</evidence>
<feature type="active site" description="Charge relay system" evidence="9 10">
    <location>
        <position position="139"/>
    </location>
</feature>
<evidence type="ECO:0000256" key="4">
    <source>
        <dbReference type="ARBA" id="ARBA00022670"/>
    </source>
</evidence>
<gene>
    <name evidence="15" type="ORF">AMTR_s00017p00218650</name>
</gene>
<evidence type="ECO:0000256" key="10">
    <source>
        <dbReference type="PROSITE-ProRule" id="PRU01240"/>
    </source>
</evidence>
<dbReference type="Proteomes" id="UP000017836">
    <property type="component" value="Unassembled WGS sequence"/>
</dbReference>
<feature type="active site" description="Charge relay system" evidence="9 10">
    <location>
        <position position="211"/>
    </location>
</feature>
<keyword evidence="8" id="KW-0325">Glycoprotein</keyword>
<dbReference type="InterPro" id="IPR010259">
    <property type="entry name" value="S8pro/Inhibitor_I9"/>
</dbReference>
<feature type="active site" description="Charge relay system" evidence="9 10">
    <location>
        <position position="535"/>
    </location>
</feature>
<dbReference type="Gene3D" id="3.40.50.200">
    <property type="entry name" value="Peptidase S8/S53 domain"/>
    <property type="match status" value="1"/>
</dbReference>
<evidence type="ECO:0000256" key="8">
    <source>
        <dbReference type="ARBA" id="ARBA00023180"/>
    </source>
</evidence>
<dbReference type="PANTHER" id="PTHR10795">
    <property type="entry name" value="PROPROTEIN CONVERTASE SUBTILISIN/KEXIN"/>
    <property type="match status" value="1"/>
</dbReference>
<dbReference type="Gramene" id="ERN08685">
    <property type="protein sequence ID" value="ERN08685"/>
    <property type="gene ID" value="AMTR_s00017p00218650"/>
</dbReference>
<dbReference type="STRING" id="13333.W1PNF5"/>
<evidence type="ECO:0000256" key="11">
    <source>
        <dbReference type="SAM" id="SignalP"/>
    </source>
</evidence>
<feature type="chain" id="PRO_5004807665" description="Subtilisin-like protease" evidence="11">
    <location>
        <begin position="24"/>
        <end position="755"/>
    </location>
</feature>
<dbReference type="Pfam" id="PF00082">
    <property type="entry name" value="Peptidase_S8"/>
    <property type="match status" value="1"/>
</dbReference>
<keyword evidence="16" id="KW-1185">Reference proteome</keyword>
<protein>
    <recommendedName>
        <fullName evidence="17">Subtilisin-like protease</fullName>
    </recommendedName>
</protein>
<evidence type="ECO:0000256" key="9">
    <source>
        <dbReference type="PIRSR" id="PIRSR615500-1"/>
    </source>
</evidence>
<dbReference type="Gene3D" id="3.50.30.30">
    <property type="match status" value="1"/>
</dbReference>
<dbReference type="SUPFAM" id="SSF52743">
    <property type="entry name" value="Subtilisin-like"/>
    <property type="match status" value="1"/>
</dbReference>
<evidence type="ECO:0000256" key="6">
    <source>
        <dbReference type="ARBA" id="ARBA00022801"/>
    </source>
</evidence>